<keyword evidence="8 9" id="KW-0472">Membrane</keyword>
<evidence type="ECO:0000256" key="5">
    <source>
        <dbReference type="ARBA" id="ARBA00022840"/>
    </source>
</evidence>
<dbReference type="InterPro" id="IPR023298">
    <property type="entry name" value="ATPase_P-typ_TM_dom_sf"/>
</dbReference>
<dbReference type="Gene3D" id="3.40.1110.10">
    <property type="entry name" value="Calcium-transporting ATPase, cytoplasmic domain N"/>
    <property type="match status" value="1"/>
</dbReference>
<dbReference type="GO" id="GO:1990573">
    <property type="term" value="P:potassium ion import across plasma membrane"/>
    <property type="evidence" value="ECO:0007669"/>
    <property type="project" value="TreeGrafter"/>
</dbReference>
<organism evidence="11 12">
    <name type="scientific">Candidatus Gottesmanbacteria bacterium RBG_16_52_11</name>
    <dbReference type="NCBI Taxonomy" id="1798374"/>
    <lineage>
        <taxon>Bacteria</taxon>
        <taxon>Candidatus Gottesmaniibacteriota</taxon>
    </lineage>
</organism>
<dbReference type="InterPro" id="IPR006068">
    <property type="entry name" value="ATPase_P-typ_cation-transptr_C"/>
</dbReference>
<dbReference type="GO" id="GO:0036376">
    <property type="term" value="P:sodium ion export across plasma membrane"/>
    <property type="evidence" value="ECO:0007669"/>
    <property type="project" value="TreeGrafter"/>
</dbReference>
<feature type="transmembrane region" description="Helical" evidence="9">
    <location>
        <begin position="723"/>
        <end position="744"/>
    </location>
</feature>
<comment type="similarity">
    <text evidence="2">Belongs to the cation transport ATPase (P-type) (TC 3.A.3) family. Type IIA subfamily.</text>
</comment>
<dbReference type="GO" id="GO:0030007">
    <property type="term" value="P:intracellular potassium ion homeostasis"/>
    <property type="evidence" value="ECO:0007669"/>
    <property type="project" value="TreeGrafter"/>
</dbReference>
<evidence type="ECO:0000313" key="12">
    <source>
        <dbReference type="Proteomes" id="UP000178448"/>
    </source>
</evidence>
<dbReference type="PRINTS" id="PR00119">
    <property type="entry name" value="CATATPASE"/>
</dbReference>
<keyword evidence="5" id="KW-0067">ATP-binding</keyword>
<dbReference type="InterPro" id="IPR008250">
    <property type="entry name" value="ATPase_P-typ_transduc_dom_A_sf"/>
</dbReference>
<dbReference type="PANTHER" id="PTHR43294">
    <property type="entry name" value="SODIUM/POTASSIUM-TRANSPORTING ATPASE SUBUNIT ALPHA"/>
    <property type="match status" value="1"/>
</dbReference>
<name>A0A1F5YY19_9BACT</name>
<dbReference type="SFLD" id="SFLDF00027">
    <property type="entry name" value="p-type_atpase"/>
    <property type="match status" value="1"/>
</dbReference>
<reference evidence="11 12" key="1">
    <citation type="journal article" date="2016" name="Nat. Commun.">
        <title>Thousands of microbial genomes shed light on interconnected biogeochemical processes in an aquifer system.</title>
        <authorList>
            <person name="Anantharaman K."/>
            <person name="Brown C.T."/>
            <person name="Hug L.A."/>
            <person name="Sharon I."/>
            <person name="Castelle C.J."/>
            <person name="Probst A.J."/>
            <person name="Thomas B.C."/>
            <person name="Singh A."/>
            <person name="Wilkins M.J."/>
            <person name="Karaoz U."/>
            <person name="Brodie E.L."/>
            <person name="Williams K.H."/>
            <person name="Hubbard S.S."/>
            <person name="Banfield J.F."/>
        </authorList>
    </citation>
    <scope>NUCLEOTIDE SEQUENCE [LARGE SCALE GENOMIC DNA]</scope>
</reference>
<dbReference type="Gene3D" id="3.40.50.1000">
    <property type="entry name" value="HAD superfamily/HAD-like"/>
    <property type="match status" value="2"/>
</dbReference>
<dbReference type="SUPFAM" id="SSF56784">
    <property type="entry name" value="HAD-like"/>
    <property type="match status" value="1"/>
</dbReference>
<dbReference type="InterPro" id="IPR050510">
    <property type="entry name" value="Cation_transp_ATPase_P-type"/>
</dbReference>
<dbReference type="SUPFAM" id="SSF81653">
    <property type="entry name" value="Calcium ATPase, transduction domain A"/>
    <property type="match status" value="1"/>
</dbReference>
<dbReference type="PROSITE" id="PS00154">
    <property type="entry name" value="ATPASE_E1_E2"/>
    <property type="match status" value="1"/>
</dbReference>
<dbReference type="InterPro" id="IPR044492">
    <property type="entry name" value="P_typ_ATPase_HD_dom"/>
</dbReference>
<comment type="subcellular location">
    <subcellularLocation>
        <location evidence="1">Membrane</location>
        <topology evidence="1">Multi-pass membrane protein</topology>
    </subcellularLocation>
</comment>
<dbReference type="SFLD" id="SFLDS00003">
    <property type="entry name" value="Haloacid_Dehalogenase"/>
    <property type="match status" value="1"/>
</dbReference>
<keyword evidence="6" id="KW-1278">Translocase</keyword>
<evidence type="ECO:0000256" key="7">
    <source>
        <dbReference type="ARBA" id="ARBA00022989"/>
    </source>
</evidence>
<dbReference type="PRINTS" id="PR00120">
    <property type="entry name" value="HATPASE"/>
</dbReference>
<feature type="transmembrane region" description="Helical" evidence="9">
    <location>
        <begin position="788"/>
        <end position="808"/>
    </location>
</feature>
<evidence type="ECO:0000256" key="6">
    <source>
        <dbReference type="ARBA" id="ARBA00022967"/>
    </source>
</evidence>
<comment type="caution">
    <text evidence="11">The sequence shown here is derived from an EMBL/GenBank/DDBJ whole genome shotgun (WGS) entry which is preliminary data.</text>
</comment>
<dbReference type="GO" id="GO:0016887">
    <property type="term" value="F:ATP hydrolysis activity"/>
    <property type="evidence" value="ECO:0007669"/>
    <property type="project" value="InterPro"/>
</dbReference>
<dbReference type="SUPFAM" id="SSF81665">
    <property type="entry name" value="Calcium ATPase, transmembrane domain M"/>
    <property type="match status" value="1"/>
</dbReference>
<evidence type="ECO:0000259" key="10">
    <source>
        <dbReference type="SMART" id="SM00831"/>
    </source>
</evidence>
<evidence type="ECO:0000256" key="4">
    <source>
        <dbReference type="ARBA" id="ARBA00022741"/>
    </source>
</evidence>
<evidence type="ECO:0000256" key="3">
    <source>
        <dbReference type="ARBA" id="ARBA00022692"/>
    </source>
</evidence>
<dbReference type="Pfam" id="PF00702">
    <property type="entry name" value="Hydrolase"/>
    <property type="match status" value="1"/>
</dbReference>
<accession>A0A1F5YY19</accession>
<dbReference type="Pfam" id="PF00690">
    <property type="entry name" value="Cation_ATPase_N"/>
    <property type="match status" value="1"/>
</dbReference>
<dbReference type="Gene3D" id="1.20.1110.10">
    <property type="entry name" value="Calcium-transporting ATPase, transmembrane domain"/>
    <property type="match status" value="2"/>
</dbReference>
<dbReference type="STRING" id="1798374.A2Z33_06565"/>
<dbReference type="InterPro" id="IPR059000">
    <property type="entry name" value="ATPase_P-type_domA"/>
</dbReference>
<dbReference type="GO" id="GO:0005524">
    <property type="term" value="F:ATP binding"/>
    <property type="evidence" value="ECO:0007669"/>
    <property type="project" value="UniProtKB-KW"/>
</dbReference>
<gene>
    <name evidence="11" type="ORF">A2Z33_06565</name>
</gene>
<dbReference type="SMART" id="SM00831">
    <property type="entry name" value="Cation_ATPase_N"/>
    <property type="match status" value="1"/>
</dbReference>
<keyword evidence="4" id="KW-0547">Nucleotide-binding</keyword>
<evidence type="ECO:0000256" key="8">
    <source>
        <dbReference type="ARBA" id="ARBA00023136"/>
    </source>
</evidence>
<dbReference type="Pfam" id="PF00122">
    <property type="entry name" value="E1-E2_ATPase"/>
    <property type="match status" value="1"/>
</dbReference>
<evidence type="ECO:0000256" key="1">
    <source>
        <dbReference type="ARBA" id="ARBA00004141"/>
    </source>
</evidence>
<dbReference type="Gene3D" id="2.70.150.10">
    <property type="entry name" value="Calcium-transporting ATPase, cytoplasmic transduction domain A"/>
    <property type="match status" value="1"/>
</dbReference>
<feature type="domain" description="Cation-transporting P-type ATPase N-terminal" evidence="10">
    <location>
        <begin position="5"/>
        <end position="69"/>
    </location>
</feature>
<dbReference type="GO" id="GO:1902600">
    <property type="term" value="P:proton transmembrane transport"/>
    <property type="evidence" value="ECO:0007669"/>
    <property type="project" value="TreeGrafter"/>
</dbReference>
<dbReference type="GO" id="GO:0005391">
    <property type="term" value="F:P-type sodium:potassium-exchanging transporter activity"/>
    <property type="evidence" value="ECO:0007669"/>
    <property type="project" value="TreeGrafter"/>
</dbReference>
<dbReference type="InterPro" id="IPR004014">
    <property type="entry name" value="ATPase_P-typ_cation-transptr_N"/>
</dbReference>
<dbReference type="GO" id="GO:0005886">
    <property type="term" value="C:plasma membrane"/>
    <property type="evidence" value="ECO:0007669"/>
    <property type="project" value="TreeGrafter"/>
</dbReference>
<dbReference type="InterPro" id="IPR018303">
    <property type="entry name" value="ATPase_P-typ_P_site"/>
</dbReference>
<dbReference type="AlphaFoldDB" id="A0A1F5YY19"/>
<dbReference type="GO" id="GO:0006883">
    <property type="term" value="P:intracellular sodium ion homeostasis"/>
    <property type="evidence" value="ECO:0007669"/>
    <property type="project" value="TreeGrafter"/>
</dbReference>
<evidence type="ECO:0000313" key="11">
    <source>
        <dbReference type="EMBL" id="OGG05090.1"/>
    </source>
</evidence>
<dbReference type="PANTHER" id="PTHR43294:SF20">
    <property type="entry name" value="P-TYPE ATPASE"/>
    <property type="match status" value="1"/>
</dbReference>
<evidence type="ECO:0000256" key="9">
    <source>
        <dbReference type="SAM" id="Phobius"/>
    </source>
</evidence>
<dbReference type="SFLD" id="SFLDG00002">
    <property type="entry name" value="C1.7:_P-type_atpase_like"/>
    <property type="match status" value="1"/>
</dbReference>
<dbReference type="InterPro" id="IPR023299">
    <property type="entry name" value="ATPase_P-typ_cyto_dom_N"/>
</dbReference>
<feature type="transmembrane region" description="Helical" evidence="9">
    <location>
        <begin position="235"/>
        <end position="256"/>
    </location>
</feature>
<protein>
    <recommendedName>
        <fullName evidence="10">Cation-transporting P-type ATPase N-terminal domain-containing protein</fullName>
    </recommendedName>
</protein>
<dbReference type="Pfam" id="PF00689">
    <property type="entry name" value="Cation_ATPase_C"/>
    <property type="match status" value="1"/>
</dbReference>
<proteinExistence type="inferred from homology"/>
<sequence>MGLNADGSFPAGETGLTEEQAAELLKKYGNNELPSQKRKSWLYFLIDILRQPMLLLLVACATLYLYIGDIGDAALLFVSVIAVIAMTVFQQHRSEKVLESLRQLSSPRTTVIRNGRFVQVAGREVVPGDTVLIREGERVPADGVMIRATNISVDEAVLTGESLPVRKTAGSEDAAMQRPGGDDTPYVYSGTMVVAGHGLARIVSVGYRTEMGRIGKTLGMMQDTDTLLQRETARLVRIVAIFGLAVCAVIVLIYGISRNNWTEGILAGLTLSMSMIPEEFTVVLILFLTFGAWRISQHRVLARNMSSIETLGAATVLCVDKTGTLTENSLTLVRAAAGIADSPSDLSGTGGLSEGEYALIHTGLLASQRHPFDPIERELLRVGTLHLRPDDIPSDRWKLLREYPLTTDLLVIGRVWDRGGGKPVLAVKGAPEAVIGLCGLSGRDAQRVEDSVRLMARDGIRVLAAASCSLPADSPPASLPGLTYKFAGLIGFADPVRQSVKESLADAYRAGIRTIMITGDYPATAGFVARQIDLNQPELIVTGAELSGMDDRQRRETLKSVNVYARISPNEKLLIVETLKSLGEVVAMTGDGVNDAPALKSAHIGIAVGKRGTDVARESSDLVLLDDDFSSIVKAVKLGRRIYDNLKKAMAYIVAVHIPIGGMALAPVLMGLPLVLMPAHIAFLELLIDPACSMVFESEPSEKDIMRRSPRPVDEPLFSRRNLALSILQGISVLAVVLVVYLYMLSSGQTEAVSRTVAFLTLVFANIILIAVNLSWKQSALHVLTFRNRTLWAIGAGAIALLTVILVVPSARELFRFAAVSATHILTAVLAGGVSLLWFEMLKLTNRRFR</sequence>
<feature type="transmembrane region" description="Helical" evidence="9">
    <location>
        <begin position="73"/>
        <end position="89"/>
    </location>
</feature>
<feature type="transmembrane region" description="Helical" evidence="9">
    <location>
        <begin position="276"/>
        <end position="295"/>
    </location>
</feature>
<dbReference type="InterPro" id="IPR001757">
    <property type="entry name" value="P_typ_ATPase"/>
</dbReference>
<dbReference type="Proteomes" id="UP000178448">
    <property type="component" value="Unassembled WGS sequence"/>
</dbReference>
<keyword evidence="3 9" id="KW-0812">Transmembrane</keyword>
<dbReference type="NCBIfam" id="TIGR01494">
    <property type="entry name" value="ATPase_P-type"/>
    <property type="match status" value="2"/>
</dbReference>
<feature type="transmembrane region" description="Helical" evidence="9">
    <location>
        <begin position="41"/>
        <end position="67"/>
    </location>
</feature>
<keyword evidence="7 9" id="KW-1133">Transmembrane helix</keyword>
<dbReference type="EMBL" id="MFJD01000001">
    <property type="protein sequence ID" value="OGG05090.1"/>
    <property type="molecule type" value="Genomic_DNA"/>
</dbReference>
<feature type="transmembrane region" description="Helical" evidence="9">
    <location>
        <begin position="649"/>
        <end position="669"/>
    </location>
</feature>
<dbReference type="InterPro" id="IPR023214">
    <property type="entry name" value="HAD_sf"/>
</dbReference>
<evidence type="ECO:0000256" key="2">
    <source>
        <dbReference type="ARBA" id="ARBA00005675"/>
    </source>
</evidence>
<dbReference type="InterPro" id="IPR036412">
    <property type="entry name" value="HAD-like_sf"/>
</dbReference>
<feature type="transmembrane region" description="Helical" evidence="9">
    <location>
        <begin position="756"/>
        <end position="776"/>
    </location>
</feature>
<feature type="transmembrane region" description="Helical" evidence="9">
    <location>
        <begin position="814"/>
        <end position="839"/>
    </location>
</feature>